<dbReference type="Gene3D" id="3.10.105.10">
    <property type="entry name" value="Dipeptide-binding Protein, Domain 3"/>
    <property type="match status" value="1"/>
</dbReference>
<gene>
    <name evidence="6" type="ORF">GCM10010961_23120</name>
</gene>
<dbReference type="PROSITE" id="PS51318">
    <property type="entry name" value="TAT"/>
    <property type="match status" value="1"/>
</dbReference>
<dbReference type="SUPFAM" id="SSF53850">
    <property type="entry name" value="Periplasmic binding protein-like II"/>
    <property type="match status" value="1"/>
</dbReference>
<comment type="caution">
    <text evidence="6">The sequence shown here is derived from an EMBL/GenBank/DDBJ whole genome shotgun (WGS) entry which is preliminary data.</text>
</comment>
<dbReference type="PANTHER" id="PTHR30290:SF10">
    <property type="entry name" value="PERIPLASMIC OLIGOPEPTIDE-BINDING PROTEIN-RELATED"/>
    <property type="match status" value="1"/>
</dbReference>
<dbReference type="Gene3D" id="3.40.190.10">
    <property type="entry name" value="Periplasmic binding protein-like II"/>
    <property type="match status" value="1"/>
</dbReference>
<dbReference type="InterPro" id="IPR030678">
    <property type="entry name" value="Peptide/Ni-bd"/>
</dbReference>
<keyword evidence="7" id="KW-1185">Reference proteome</keyword>
<dbReference type="CDD" id="cd08503">
    <property type="entry name" value="PBP2_NikA_DppA_OppA_like_17"/>
    <property type="match status" value="1"/>
</dbReference>
<evidence type="ECO:0000256" key="3">
    <source>
        <dbReference type="ARBA" id="ARBA00022448"/>
    </source>
</evidence>
<comment type="subcellular location">
    <subcellularLocation>
        <location evidence="1">Periplasm</location>
    </subcellularLocation>
</comment>
<organism evidence="6 7">
    <name type="scientific">Pseudodonghicola xiamenensis</name>
    <dbReference type="NCBI Taxonomy" id="337702"/>
    <lineage>
        <taxon>Bacteria</taxon>
        <taxon>Pseudomonadati</taxon>
        <taxon>Pseudomonadota</taxon>
        <taxon>Alphaproteobacteria</taxon>
        <taxon>Rhodobacterales</taxon>
        <taxon>Paracoccaceae</taxon>
        <taxon>Pseudodonghicola</taxon>
    </lineage>
</organism>
<name>A0A8J3H665_9RHOB</name>
<dbReference type="RefSeq" id="WP_028093541.1">
    <property type="nucleotide sequence ID" value="NZ_BNAP01000008.1"/>
</dbReference>
<reference evidence="6" key="2">
    <citation type="submission" date="2020-09" db="EMBL/GenBank/DDBJ databases">
        <authorList>
            <person name="Sun Q."/>
            <person name="Zhou Y."/>
        </authorList>
    </citation>
    <scope>NUCLEOTIDE SEQUENCE</scope>
    <source>
        <strain evidence="6">CGMCC 1.7081</strain>
    </source>
</reference>
<dbReference type="InterPro" id="IPR006311">
    <property type="entry name" value="TAT_signal"/>
</dbReference>
<dbReference type="GO" id="GO:0030288">
    <property type="term" value="C:outer membrane-bounded periplasmic space"/>
    <property type="evidence" value="ECO:0007669"/>
    <property type="project" value="UniProtKB-ARBA"/>
</dbReference>
<sequence length="528" mass="57632">MNDKLKFFAGRVVTGMMSRREFFGRAAALGVTATAAQSLVGSAALAAGPQKGGTIKVGIEGGGSSDSLDPALAANSTMTTIIRMWGEPLVELDPKGGLQMRVAESVSSSPDARVWSFKIRPDITFSNGKTVTAEDVLATMERHSGEDTKSGALGIMRGIKSMKADGDVFVVELDQPNADLPYLLTDYHLVIQPDGGKDDATACIGTGPYVLKSAETGVRFVFEKNPGHWDDSQGHAATIELIVINDDTARMAALQSGQVDMVHRVPPRTAGLISRAPNITVRRTAGPGHYVFIMHCDTAPFDNSDVRMALKYAINRQEMVDKILFGYGSVGNDTPINSSYPLYTELEQREYDPDKAQFHMKKSGYDGPILLRTSDNSFPGAPDATALFQQSCGAAGINLEIKREPNDGYWSEVWNAKPFCTSYWGGRPTQDSMFSTAYLSTSDWNDTRFKNEKFDQLLFAARAELDQAKRTQMYADMSTILRDEGGLICPMFNDFVDATSDRVAGWEEAQNGFGLMNFYAPVKMWVAA</sequence>
<dbReference type="AlphaFoldDB" id="A0A8J3H665"/>
<dbReference type="Gene3D" id="3.90.76.10">
    <property type="entry name" value="Dipeptide-binding Protein, Domain 1"/>
    <property type="match status" value="1"/>
</dbReference>
<evidence type="ECO:0000313" key="7">
    <source>
        <dbReference type="Proteomes" id="UP000611500"/>
    </source>
</evidence>
<evidence type="ECO:0000313" key="6">
    <source>
        <dbReference type="EMBL" id="GHG91655.1"/>
    </source>
</evidence>
<evidence type="ECO:0000259" key="5">
    <source>
        <dbReference type="Pfam" id="PF00496"/>
    </source>
</evidence>
<dbReference type="GO" id="GO:0043190">
    <property type="term" value="C:ATP-binding cassette (ABC) transporter complex"/>
    <property type="evidence" value="ECO:0007669"/>
    <property type="project" value="InterPro"/>
</dbReference>
<accession>A0A8J3H665</accession>
<dbReference type="PIRSF" id="PIRSF002741">
    <property type="entry name" value="MppA"/>
    <property type="match status" value="1"/>
</dbReference>
<proteinExistence type="inferred from homology"/>
<dbReference type="InterPro" id="IPR039424">
    <property type="entry name" value="SBP_5"/>
</dbReference>
<keyword evidence="4" id="KW-0732">Signal</keyword>
<keyword evidence="3" id="KW-0813">Transport</keyword>
<dbReference type="Pfam" id="PF00496">
    <property type="entry name" value="SBP_bac_5"/>
    <property type="match status" value="1"/>
</dbReference>
<dbReference type="GO" id="GO:1904680">
    <property type="term" value="F:peptide transmembrane transporter activity"/>
    <property type="evidence" value="ECO:0007669"/>
    <property type="project" value="TreeGrafter"/>
</dbReference>
<protein>
    <submittedName>
        <fullName evidence="6">Peptide ABC transporter substrate-binding protein</fullName>
    </submittedName>
</protein>
<dbReference type="GO" id="GO:0015833">
    <property type="term" value="P:peptide transport"/>
    <property type="evidence" value="ECO:0007669"/>
    <property type="project" value="TreeGrafter"/>
</dbReference>
<dbReference type="InterPro" id="IPR000914">
    <property type="entry name" value="SBP_5_dom"/>
</dbReference>
<comment type="similarity">
    <text evidence="2">Belongs to the bacterial solute-binding protein 5 family.</text>
</comment>
<dbReference type="Proteomes" id="UP000611500">
    <property type="component" value="Unassembled WGS sequence"/>
</dbReference>
<evidence type="ECO:0000256" key="4">
    <source>
        <dbReference type="ARBA" id="ARBA00022729"/>
    </source>
</evidence>
<dbReference type="EMBL" id="BNAP01000008">
    <property type="protein sequence ID" value="GHG91655.1"/>
    <property type="molecule type" value="Genomic_DNA"/>
</dbReference>
<evidence type="ECO:0000256" key="1">
    <source>
        <dbReference type="ARBA" id="ARBA00004418"/>
    </source>
</evidence>
<evidence type="ECO:0000256" key="2">
    <source>
        <dbReference type="ARBA" id="ARBA00005695"/>
    </source>
</evidence>
<feature type="domain" description="Solute-binding protein family 5" evidence="5">
    <location>
        <begin position="99"/>
        <end position="445"/>
    </location>
</feature>
<reference evidence="6" key="1">
    <citation type="journal article" date="2014" name="Int. J. Syst. Evol. Microbiol.">
        <title>Complete genome sequence of Corynebacterium casei LMG S-19264T (=DSM 44701T), isolated from a smear-ripened cheese.</title>
        <authorList>
            <consortium name="US DOE Joint Genome Institute (JGI-PGF)"/>
            <person name="Walter F."/>
            <person name="Albersmeier A."/>
            <person name="Kalinowski J."/>
            <person name="Ruckert C."/>
        </authorList>
    </citation>
    <scope>NUCLEOTIDE SEQUENCE</scope>
    <source>
        <strain evidence="6">CGMCC 1.7081</strain>
    </source>
</reference>
<dbReference type="PANTHER" id="PTHR30290">
    <property type="entry name" value="PERIPLASMIC BINDING COMPONENT OF ABC TRANSPORTER"/>
    <property type="match status" value="1"/>
</dbReference>